<dbReference type="Pfam" id="PF08447">
    <property type="entry name" value="PAS_3"/>
    <property type="match status" value="1"/>
</dbReference>
<gene>
    <name evidence="4" type="ORF">GCM10011289_24550</name>
</gene>
<accession>A0A918P4N3</accession>
<dbReference type="InterPro" id="IPR043128">
    <property type="entry name" value="Rev_trsase/Diguanyl_cyclase"/>
</dbReference>
<dbReference type="InterPro" id="IPR000160">
    <property type="entry name" value="GGDEF_dom"/>
</dbReference>
<dbReference type="NCBIfam" id="TIGR00229">
    <property type="entry name" value="sensory_box"/>
    <property type="match status" value="2"/>
</dbReference>
<dbReference type="PROSITE" id="PS50112">
    <property type="entry name" value="PAS"/>
    <property type="match status" value="1"/>
</dbReference>
<protein>
    <recommendedName>
        <fullName evidence="6">PAS domain S-box-containing protein/diguanylate cyclase (GGDEF)-like protein</fullName>
    </recommendedName>
</protein>
<dbReference type="InterPro" id="IPR000700">
    <property type="entry name" value="PAS-assoc_C"/>
</dbReference>
<dbReference type="CDD" id="cd00130">
    <property type="entry name" value="PAS"/>
    <property type="match status" value="2"/>
</dbReference>
<dbReference type="EMBL" id="BMYX01000014">
    <property type="protein sequence ID" value="GGY20131.1"/>
    <property type="molecule type" value="Genomic_DNA"/>
</dbReference>
<dbReference type="SUPFAM" id="SSF55073">
    <property type="entry name" value="Nucleotide cyclase"/>
    <property type="match status" value="1"/>
</dbReference>
<dbReference type="PANTHER" id="PTHR44757:SF2">
    <property type="entry name" value="BIOFILM ARCHITECTURE MAINTENANCE PROTEIN MBAA"/>
    <property type="match status" value="1"/>
</dbReference>
<feature type="domain" description="PAC" evidence="2">
    <location>
        <begin position="222"/>
        <end position="274"/>
    </location>
</feature>
<dbReference type="Gene3D" id="2.10.70.100">
    <property type="match status" value="1"/>
</dbReference>
<dbReference type="GO" id="GO:0003824">
    <property type="term" value="F:catalytic activity"/>
    <property type="evidence" value="ECO:0007669"/>
    <property type="project" value="UniProtKB-ARBA"/>
</dbReference>
<organism evidence="4 5">
    <name type="scientific">Paludibacterium paludis</name>
    <dbReference type="NCBI Taxonomy" id="1225769"/>
    <lineage>
        <taxon>Bacteria</taxon>
        <taxon>Pseudomonadati</taxon>
        <taxon>Pseudomonadota</taxon>
        <taxon>Betaproteobacteria</taxon>
        <taxon>Neisseriales</taxon>
        <taxon>Chromobacteriaceae</taxon>
        <taxon>Paludibacterium</taxon>
    </lineage>
</organism>
<dbReference type="Pfam" id="PF00990">
    <property type="entry name" value="GGDEF"/>
    <property type="match status" value="1"/>
</dbReference>
<dbReference type="CDD" id="cd01949">
    <property type="entry name" value="GGDEF"/>
    <property type="match status" value="1"/>
</dbReference>
<proteinExistence type="predicted"/>
<evidence type="ECO:0000259" key="1">
    <source>
        <dbReference type="PROSITE" id="PS50112"/>
    </source>
</evidence>
<dbReference type="FunFam" id="3.30.70.270:FF:000001">
    <property type="entry name" value="Diguanylate cyclase domain protein"/>
    <property type="match status" value="1"/>
</dbReference>
<dbReference type="SMART" id="SM00091">
    <property type="entry name" value="PAS"/>
    <property type="match status" value="3"/>
</dbReference>
<dbReference type="InterPro" id="IPR000014">
    <property type="entry name" value="PAS"/>
</dbReference>
<dbReference type="RefSeq" id="WP_189534722.1">
    <property type="nucleotide sequence ID" value="NZ_BMYX01000014.1"/>
</dbReference>
<dbReference type="InterPro" id="IPR013767">
    <property type="entry name" value="PAS_fold"/>
</dbReference>
<dbReference type="Pfam" id="PF13426">
    <property type="entry name" value="PAS_9"/>
    <property type="match status" value="1"/>
</dbReference>
<dbReference type="SUPFAM" id="SSF55785">
    <property type="entry name" value="PYP-like sensor domain (PAS domain)"/>
    <property type="match status" value="3"/>
</dbReference>
<feature type="domain" description="GGDEF" evidence="3">
    <location>
        <begin position="430"/>
        <end position="563"/>
    </location>
</feature>
<dbReference type="InterPro" id="IPR013655">
    <property type="entry name" value="PAS_fold_3"/>
</dbReference>
<dbReference type="InterPro" id="IPR001610">
    <property type="entry name" value="PAC"/>
</dbReference>
<keyword evidence="5" id="KW-1185">Reference proteome</keyword>
<dbReference type="PANTHER" id="PTHR44757">
    <property type="entry name" value="DIGUANYLATE CYCLASE DGCP"/>
    <property type="match status" value="1"/>
</dbReference>
<dbReference type="PROSITE" id="PS50113">
    <property type="entry name" value="PAC"/>
    <property type="match status" value="1"/>
</dbReference>
<dbReference type="InterPro" id="IPR052155">
    <property type="entry name" value="Biofilm_reg_signaling"/>
</dbReference>
<dbReference type="NCBIfam" id="TIGR00254">
    <property type="entry name" value="GGDEF"/>
    <property type="match status" value="1"/>
</dbReference>
<evidence type="ECO:0008006" key="6">
    <source>
        <dbReference type="Google" id="ProtNLM"/>
    </source>
</evidence>
<reference evidence="4" key="2">
    <citation type="submission" date="2020-09" db="EMBL/GenBank/DDBJ databases">
        <authorList>
            <person name="Sun Q."/>
            <person name="Kim S."/>
        </authorList>
    </citation>
    <scope>NUCLEOTIDE SEQUENCE</scope>
    <source>
        <strain evidence="4">KCTC 32182</strain>
    </source>
</reference>
<dbReference type="GO" id="GO:0006355">
    <property type="term" value="P:regulation of DNA-templated transcription"/>
    <property type="evidence" value="ECO:0007669"/>
    <property type="project" value="InterPro"/>
</dbReference>
<dbReference type="SMART" id="SM00086">
    <property type="entry name" value="PAC"/>
    <property type="match status" value="1"/>
</dbReference>
<evidence type="ECO:0000259" key="2">
    <source>
        <dbReference type="PROSITE" id="PS50113"/>
    </source>
</evidence>
<dbReference type="SMART" id="SM00267">
    <property type="entry name" value="GGDEF"/>
    <property type="match status" value="1"/>
</dbReference>
<dbReference type="Pfam" id="PF00989">
    <property type="entry name" value="PAS"/>
    <property type="match status" value="1"/>
</dbReference>
<dbReference type="PROSITE" id="PS50887">
    <property type="entry name" value="GGDEF"/>
    <property type="match status" value="1"/>
</dbReference>
<sequence>MLIFLSGLFLLLVPGMVFFALHQSRFRRWMHGYPEAILVVDQSGAIRYANIRAAQLAGLAPHALCGTPIRRWLPGDKGNYEPVWRTLFAASGTRASGNLGLHEWRDEQGGAATLQMHATAMPKDKAVMLVLRVPHEQHPDQPGLYLADKLLKTAESDAGIGSWVLHVKSGQLDWSHAVHRLFGTDPDTFSPTEQAYFQCVHPDDRERVRAELDYHTRFSPTFDVEYRITRPDGQVRDLLERNHVHRTDAGQIDHLWGTVIDMTEHKRLKHQLQLSQLAVEHCSEGIAIADSEMNWLYVNPALSRMCESGGADLLKAMPSFQLYDEDRTLGKNELRALLAEASEWQGELNLVSAGCRPVSALVSVTRLRPDASGETGADSVWVLTDISGIKETERKLRTMAYFDGLTGLANRARFSDQLRWHIQEAAAHSRQVAIAFVDLNGFKQVNDLLGHEVGDQVLCEVAQQLRGASRAGDLVARWGGDEFAILLPDITGTSVSLPLLERLRHAVSISRQQNGRRLDITASVGVAVYPSAATSPELLMQYADKAMYAAKNDGGRTLWLHDTEGLRALRNGNELTSHA</sequence>
<feature type="domain" description="PAS" evidence="1">
    <location>
        <begin position="22"/>
        <end position="66"/>
    </location>
</feature>
<evidence type="ECO:0000313" key="4">
    <source>
        <dbReference type="EMBL" id="GGY20131.1"/>
    </source>
</evidence>
<dbReference type="Gene3D" id="3.30.450.20">
    <property type="entry name" value="PAS domain"/>
    <property type="match status" value="3"/>
</dbReference>
<reference evidence="4" key="1">
    <citation type="journal article" date="2014" name="Int. J. Syst. Evol. Microbiol.">
        <title>Complete genome sequence of Corynebacterium casei LMG S-19264T (=DSM 44701T), isolated from a smear-ripened cheese.</title>
        <authorList>
            <consortium name="US DOE Joint Genome Institute (JGI-PGF)"/>
            <person name="Walter F."/>
            <person name="Albersmeier A."/>
            <person name="Kalinowski J."/>
            <person name="Ruckert C."/>
        </authorList>
    </citation>
    <scope>NUCLEOTIDE SEQUENCE</scope>
    <source>
        <strain evidence="4">KCTC 32182</strain>
    </source>
</reference>
<comment type="caution">
    <text evidence="4">The sequence shown here is derived from an EMBL/GenBank/DDBJ whole genome shotgun (WGS) entry which is preliminary data.</text>
</comment>
<name>A0A918P4N3_9NEIS</name>
<dbReference type="Proteomes" id="UP000645257">
    <property type="component" value="Unassembled WGS sequence"/>
</dbReference>
<dbReference type="InterPro" id="IPR029787">
    <property type="entry name" value="Nucleotide_cyclase"/>
</dbReference>
<dbReference type="Gene3D" id="3.30.70.270">
    <property type="match status" value="1"/>
</dbReference>
<evidence type="ECO:0000313" key="5">
    <source>
        <dbReference type="Proteomes" id="UP000645257"/>
    </source>
</evidence>
<evidence type="ECO:0000259" key="3">
    <source>
        <dbReference type="PROSITE" id="PS50887"/>
    </source>
</evidence>
<dbReference type="InterPro" id="IPR035965">
    <property type="entry name" value="PAS-like_dom_sf"/>
</dbReference>
<dbReference type="AlphaFoldDB" id="A0A918P4N3"/>